<comment type="caution">
    <text evidence="3">The sequence shown here is derived from an EMBL/GenBank/DDBJ whole genome shotgun (WGS) entry which is preliminary data.</text>
</comment>
<evidence type="ECO:0000256" key="1">
    <source>
        <dbReference type="SAM" id="MobiDB-lite"/>
    </source>
</evidence>
<name>A0A1D2NMC0_ORCCI</name>
<feature type="transmembrane region" description="Helical" evidence="2">
    <location>
        <begin position="102"/>
        <end position="122"/>
    </location>
</feature>
<keyword evidence="4" id="KW-1185">Reference proteome</keyword>
<feature type="transmembrane region" description="Helical" evidence="2">
    <location>
        <begin position="264"/>
        <end position="283"/>
    </location>
</feature>
<feature type="transmembrane region" description="Helical" evidence="2">
    <location>
        <begin position="25"/>
        <end position="49"/>
    </location>
</feature>
<proteinExistence type="predicted"/>
<feature type="region of interest" description="Disordered" evidence="1">
    <location>
        <begin position="390"/>
        <end position="460"/>
    </location>
</feature>
<dbReference type="EMBL" id="LJIJ01000006">
    <property type="protein sequence ID" value="ODN06391.1"/>
    <property type="molecule type" value="Genomic_DNA"/>
</dbReference>
<evidence type="ECO:0000256" key="2">
    <source>
        <dbReference type="SAM" id="Phobius"/>
    </source>
</evidence>
<feature type="transmembrane region" description="Helical" evidence="2">
    <location>
        <begin position="61"/>
        <end position="81"/>
    </location>
</feature>
<dbReference type="OMA" id="YENNARA"/>
<dbReference type="AlphaFoldDB" id="A0A1D2NMC0"/>
<feature type="transmembrane region" description="Helical" evidence="2">
    <location>
        <begin position="225"/>
        <end position="244"/>
    </location>
</feature>
<protein>
    <recommendedName>
        <fullName evidence="5">Transmembrane protein</fullName>
    </recommendedName>
</protein>
<dbReference type="Proteomes" id="UP000094527">
    <property type="component" value="Unassembled WGS sequence"/>
</dbReference>
<feature type="compositionally biased region" description="Low complexity" evidence="1">
    <location>
        <begin position="426"/>
        <end position="436"/>
    </location>
</feature>
<organism evidence="3 4">
    <name type="scientific">Orchesella cincta</name>
    <name type="common">Springtail</name>
    <name type="synonym">Podura cincta</name>
    <dbReference type="NCBI Taxonomy" id="48709"/>
    <lineage>
        <taxon>Eukaryota</taxon>
        <taxon>Metazoa</taxon>
        <taxon>Ecdysozoa</taxon>
        <taxon>Arthropoda</taxon>
        <taxon>Hexapoda</taxon>
        <taxon>Collembola</taxon>
        <taxon>Entomobryomorpha</taxon>
        <taxon>Entomobryoidea</taxon>
        <taxon>Orchesellidae</taxon>
        <taxon>Orchesellinae</taxon>
        <taxon>Orchesella</taxon>
    </lineage>
</organism>
<feature type="compositionally biased region" description="Polar residues" evidence="1">
    <location>
        <begin position="399"/>
        <end position="408"/>
    </location>
</feature>
<evidence type="ECO:0008006" key="5">
    <source>
        <dbReference type="Google" id="ProtNLM"/>
    </source>
</evidence>
<reference evidence="3 4" key="1">
    <citation type="journal article" date="2016" name="Genome Biol. Evol.">
        <title>Gene Family Evolution Reflects Adaptation to Soil Environmental Stressors in the Genome of the Collembolan Orchesella cincta.</title>
        <authorList>
            <person name="Faddeeva-Vakhrusheva A."/>
            <person name="Derks M.F."/>
            <person name="Anvar S.Y."/>
            <person name="Agamennone V."/>
            <person name="Suring W."/>
            <person name="Smit S."/>
            <person name="van Straalen N.M."/>
            <person name="Roelofs D."/>
        </authorList>
    </citation>
    <scope>NUCLEOTIDE SEQUENCE [LARGE SCALE GENOMIC DNA]</scope>
    <source>
        <tissue evidence="3">Mixed pool</tissue>
    </source>
</reference>
<gene>
    <name evidence="3" type="ORF">Ocin01_00296</name>
</gene>
<accession>A0A1D2NMC0</accession>
<keyword evidence="2" id="KW-0472">Membrane</keyword>
<keyword evidence="2" id="KW-1133">Transmembrane helix</keyword>
<keyword evidence="2" id="KW-0812">Transmembrane</keyword>
<evidence type="ECO:0000313" key="4">
    <source>
        <dbReference type="Proteomes" id="UP000094527"/>
    </source>
</evidence>
<evidence type="ECO:0000313" key="3">
    <source>
        <dbReference type="EMBL" id="ODN06391.1"/>
    </source>
</evidence>
<sequence length="561" mass="62854">MGCRSLLEAALELAKSMLVLTAATLYRCIIFMVYLSASIGPTTLITHLYQYCTGLEPLTPFMQTAICMLFVSLWAEFSVGSEKRIFGDAMQRYKDKYPATMNFGRFTVHFVLYTLAFFQLYIQFEATHTFQPTPPIPKPAKSGWLSELQNWLIDFDEESLQLNSSYSSKQIAEIVETLKTQEMHMLLFKLSMSYLVFITARNLHRAVLLSIKDLPYNAFFAFNNCIIRLGFAILNLCANALYFVPCMALSYSIRSYKYSGTSTYFQLCFVAALSGMVSSLFEMNRPWPQEHGQLPFLYLENNMMSKNIVAHGNVVCILIAYYRPFQHTKTPAHMFDSSNPDVIWFCMSVAFTVLHITKYGTHAVLSMTEDPSLHRLEVVAADVLDNYSGSFNNDDDSPDLSNTNTNAVYNPCTAPLNTTGERSEQNHQNNINNNNNAIESDSAPPANEQRAEPKETGGHALFNLSSKSDLLRALKVIEQAVLLQDTASSSPVAIKGSTESTTNTDINKNDTVLVVEFDGLSSSIVNDNDKSNEAQSSVHQDIESGIVIMQTPVQQQQQQPE</sequence>